<dbReference type="AlphaFoldDB" id="A0A914RTN5"/>
<keyword evidence="1" id="KW-1185">Reference proteome</keyword>
<accession>A0A914RTN5</accession>
<protein>
    <submittedName>
        <fullName evidence="2">Uncharacterized protein</fullName>
    </submittedName>
</protein>
<evidence type="ECO:0000313" key="1">
    <source>
        <dbReference type="Proteomes" id="UP000887564"/>
    </source>
</evidence>
<reference evidence="2" key="1">
    <citation type="submission" date="2022-11" db="UniProtKB">
        <authorList>
            <consortium name="WormBaseParasite"/>
        </authorList>
    </citation>
    <scope>IDENTIFICATION</scope>
</reference>
<name>A0A914RTN5_PAREQ</name>
<sequence>MTAAYDPSKKECAVLYSVNRCAQRVYERELELRYKSNIEYRKALSLQVSDYLPAETNERHPTMRNPQSFDM</sequence>
<proteinExistence type="predicted"/>
<dbReference type="WBParaSite" id="PEQ_0000968301-mRNA-1">
    <property type="protein sequence ID" value="PEQ_0000968301-mRNA-1"/>
    <property type="gene ID" value="PEQ_0000968301"/>
</dbReference>
<dbReference type="Proteomes" id="UP000887564">
    <property type="component" value="Unplaced"/>
</dbReference>
<organism evidence="1 2">
    <name type="scientific">Parascaris equorum</name>
    <name type="common">Equine roundworm</name>
    <dbReference type="NCBI Taxonomy" id="6256"/>
    <lineage>
        <taxon>Eukaryota</taxon>
        <taxon>Metazoa</taxon>
        <taxon>Ecdysozoa</taxon>
        <taxon>Nematoda</taxon>
        <taxon>Chromadorea</taxon>
        <taxon>Rhabditida</taxon>
        <taxon>Spirurina</taxon>
        <taxon>Ascaridomorpha</taxon>
        <taxon>Ascaridoidea</taxon>
        <taxon>Ascarididae</taxon>
        <taxon>Parascaris</taxon>
    </lineage>
</organism>
<evidence type="ECO:0000313" key="2">
    <source>
        <dbReference type="WBParaSite" id="PEQ_0000968301-mRNA-1"/>
    </source>
</evidence>